<protein>
    <submittedName>
        <fullName evidence="2">Uncharacterized protein</fullName>
    </submittedName>
</protein>
<feature type="transmembrane region" description="Helical" evidence="1">
    <location>
        <begin position="6"/>
        <end position="25"/>
    </location>
</feature>
<accession>A0A0F9X755</accession>
<reference evidence="2" key="1">
    <citation type="journal article" date="2015" name="Nature">
        <title>Complex archaea that bridge the gap between prokaryotes and eukaryotes.</title>
        <authorList>
            <person name="Spang A."/>
            <person name="Saw J.H."/>
            <person name="Jorgensen S.L."/>
            <person name="Zaremba-Niedzwiedzka K."/>
            <person name="Martijn J."/>
            <person name="Lind A.E."/>
            <person name="van Eijk R."/>
            <person name="Schleper C."/>
            <person name="Guy L."/>
            <person name="Ettema T.J."/>
        </authorList>
    </citation>
    <scope>NUCLEOTIDE SEQUENCE</scope>
</reference>
<dbReference type="AlphaFoldDB" id="A0A0F9X755"/>
<dbReference type="EMBL" id="LAZR01000138">
    <property type="protein sequence ID" value="KKN87403.1"/>
    <property type="molecule type" value="Genomic_DNA"/>
</dbReference>
<keyword evidence="1" id="KW-1133">Transmembrane helix</keyword>
<evidence type="ECO:0000313" key="2">
    <source>
        <dbReference type="EMBL" id="KKN87403.1"/>
    </source>
</evidence>
<gene>
    <name evidence="2" type="ORF">LCGC14_0258580</name>
</gene>
<comment type="caution">
    <text evidence="2">The sequence shown here is derived from an EMBL/GenBank/DDBJ whole genome shotgun (WGS) entry which is preliminary data.</text>
</comment>
<organism evidence="2">
    <name type="scientific">marine sediment metagenome</name>
    <dbReference type="NCBI Taxonomy" id="412755"/>
    <lineage>
        <taxon>unclassified sequences</taxon>
        <taxon>metagenomes</taxon>
        <taxon>ecological metagenomes</taxon>
    </lineage>
</organism>
<keyword evidence="1" id="KW-0812">Transmembrane</keyword>
<evidence type="ECO:0000256" key="1">
    <source>
        <dbReference type="SAM" id="Phobius"/>
    </source>
</evidence>
<proteinExistence type="predicted"/>
<sequence length="75" mass="8345">MDATLALMVFGVGFIIFMIVLLGFLRMVVRVCQIKEHSEEILKELRYLRHLDEVKAGAPAAAPQGPLPRRGRPAS</sequence>
<name>A0A0F9X755_9ZZZZ</name>
<keyword evidence="1" id="KW-0472">Membrane</keyword>